<evidence type="ECO:0000313" key="5">
    <source>
        <dbReference type="Proteomes" id="UP000288675"/>
    </source>
</evidence>
<protein>
    <submittedName>
        <fullName evidence="2">YqaH family protein</fullName>
    </submittedName>
</protein>
<dbReference type="EMBL" id="LECW02000005">
    <property type="protein sequence ID" value="KRT94815.1"/>
    <property type="molecule type" value="Genomic_DNA"/>
</dbReference>
<dbReference type="Proteomes" id="UP000288675">
    <property type="component" value="Chromosome"/>
</dbReference>
<evidence type="ECO:0000313" key="4">
    <source>
        <dbReference type="Proteomes" id="UP000036168"/>
    </source>
</evidence>
<dbReference type="InterPro" id="IPR020278">
    <property type="entry name" value="YqaH-like"/>
</dbReference>
<dbReference type="OrthoDB" id="2908833at2"/>
<reference evidence="2 6" key="4">
    <citation type="submission" date="2023-03" db="EMBL/GenBank/DDBJ databases">
        <title>Agriculturally important microbes genome sequencing.</title>
        <authorList>
            <person name="Dunlap C."/>
        </authorList>
    </citation>
    <scope>NUCLEOTIDE SEQUENCE [LARGE SCALE GENOMIC DNA]</scope>
    <source>
        <strain evidence="2 6">CBP-3203</strain>
    </source>
</reference>
<dbReference type="EMBL" id="CP035232">
    <property type="protein sequence ID" value="QAT67927.1"/>
    <property type="molecule type" value="Genomic_DNA"/>
</dbReference>
<dbReference type="Proteomes" id="UP000036168">
    <property type="component" value="Unassembled WGS sequence"/>
</dbReference>
<dbReference type="RefSeq" id="WP_046131952.1">
    <property type="nucleotide sequence ID" value="NZ_CP035232.1"/>
</dbReference>
<dbReference type="PATRIC" id="fig|1664069.6.peg.3624"/>
<organism evidence="1 4">
    <name type="scientific">Bacillus glycinifermentans</name>
    <dbReference type="NCBI Taxonomy" id="1664069"/>
    <lineage>
        <taxon>Bacteria</taxon>
        <taxon>Bacillati</taxon>
        <taxon>Bacillota</taxon>
        <taxon>Bacilli</taxon>
        <taxon>Bacillales</taxon>
        <taxon>Bacillaceae</taxon>
        <taxon>Bacillus</taxon>
    </lineage>
</organism>
<keyword evidence="6" id="KW-1185">Reference proteome</keyword>
<dbReference type="KEGG" id="bgy:BGLY_3362"/>
<evidence type="ECO:0000313" key="6">
    <source>
        <dbReference type="Proteomes" id="UP001341297"/>
    </source>
</evidence>
<sequence length="85" mass="9633">MKINHFLKTDIEAAKRKMESVEDLSGMLSEALSDGDFEEAISMAGTIKVLAEDLNRMANKARLYETALKMRKRELNVTVVSRCLR</sequence>
<reference evidence="3 5" key="3">
    <citation type="submission" date="2019-01" db="EMBL/GenBank/DDBJ databases">
        <title>Genome sequence of Bacillus glycinifermentans SRCM103574.</title>
        <authorList>
            <person name="Kong H.-J."/>
            <person name="Jeong S.-Y."/>
            <person name="Jeong D.-Y."/>
        </authorList>
    </citation>
    <scope>NUCLEOTIDE SEQUENCE [LARGE SCALE GENOMIC DNA]</scope>
    <source>
        <strain evidence="3 5">SRCM103574</strain>
    </source>
</reference>
<reference evidence="1 4" key="1">
    <citation type="journal article" date="2015" name="Int. J. Syst. Evol. Microbiol.">
        <title>Bacillus glycinifermentans sp. nov., isolated from fermented soybean paste.</title>
        <authorList>
            <person name="Kim S.J."/>
            <person name="Dunlap C.A."/>
            <person name="Kwon S.W."/>
            <person name="Rooney A.P."/>
        </authorList>
    </citation>
    <scope>NUCLEOTIDE SEQUENCE [LARGE SCALE GENOMIC DNA]</scope>
    <source>
        <strain evidence="1 4">GO-13</strain>
    </source>
</reference>
<evidence type="ECO:0000313" key="1">
    <source>
        <dbReference type="EMBL" id="KRT94815.1"/>
    </source>
</evidence>
<proteinExistence type="predicted"/>
<dbReference type="AlphaFoldDB" id="A0A0T6BT44"/>
<evidence type="ECO:0000313" key="2">
    <source>
        <dbReference type="EMBL" id="MEC0487801.1"/>
    </source>
</evidence>
<dbReference type="STRING" id="1664069.BGLY_3362"/>
<name>A0A0T6BT44_9BACI</name>
<evidence type="ECO:0000313" key="3">
    <source>
        <dbReference type="EMBL" id="QAT67927.1"/>
    </source>
</evidence>
<reference evidence="1" key="2">
    <citation type="submission" date="2015-10" db="EMBL/GenBank/DDBJ databases">
        <authorList>
            <person name="Dunlap C."/>
        </authorList>
    </citation>
    <scope>NUCLEOTIDE SEQUENCE</scope>
    <source>
        <strain evidence="1">GO-13</strain>
    </source>
</reference>
<gene>
    <name evidence="1" type="ORF">AB447_214285</name>
    <name evidence="3" type="ORF">EQZ20_16875</name>
    <name evidence="2" type="ORF">P8828_23945</name>
</gene>
<dbReference type="Proteomes" id="UP001341297">
    <property type="component" value="Unassembled WGS sequence"/>
</dbReference>
<dbReference type="EMBL" id="JARRTL010000037">
    <property type="protein sequence ID" value="MEC0487801.1"/>
    <property type="molecule type" value="Genomic_DNA"/>
</dbReference>
<accession>A0A0T6BT44</accession>
<dbReference type="Pfam" id="PF17448">
    <property type="entry name" value="YqaH"/>
    <property type="match status" value="1"/>
</dbReference>
<dbReference type="GeneID" id="82854347"/>